<dbReference type="SMART" id="SM00249">
    <property type="entry name" value="PHD"/>
    <property type="match status" value="1"/>
</dbReference>
<keyword evidence="1" id="KW-0479">Metal-binding</keyword>
<dbReference type="Gene3D" id="3.90.320.10">
    <property type="match status" value="1"/>
</dbReference>
<dbReference type="Gene3D" id="3.30.40.10">
    <property type="entry name" value="Zinc/RING finger domain, C3HC4 (zinc finger)"/>
    <property type="match status" value="1"/>
</dbReference>
<feature type="domain" description="Zinc finger PHD-type" evidence="4">
    <location>
        <begin position="127"/>
        <end position="172"/>
    </location>
</feature>
<gene>
    <name evidence="6" type="primary">LOC136087059</name>
</gene>
<organism evidence="5 6">
    <name type="scientific">Hydra vulgaris</name>
    <name type="common">Hydra</name>
    <name type="synonym">Hydra attenuata</name>
    <dbReference type="NCBI Taxonomy" id="6087"/>
    <lineage>
        <taxon>Eukaryota</taxon>
        <taxon>Metazoa</taxon>
        <taxon>Cnidaria</taxon>
        <taxon>Hydrozoa</taxon>
        <taxon>Hydroidolina</taxon>
        <taxon>Anthoathecata</taxon>
        <taxon>Aplanulata</taxon>
        <taxon>Hydridae</taxon>
        <taxon>Hydra</taxon>
    </lineage>
</organism>
<dbReference type="InterPro" id="IPR011011">
    <property type="entry name" value="Znf_FYVE_PHD"/>
</dbReference>
<reference evidence="6" key="1">
    <citation type="submission" date="2025-08" db="UniProtKB">
        <authorList>
            <consortium name="RefSeq"/>
        </authorList>
    </citation>
    <scope>IDENTIFICATION</scope>
</reference>
<dbReference type="SUPFAM" id="SSF57903">
    <property type="entry name" value="FYVE/PHD zinc finger"/>
    <property type="match status" value="1"/>
</dbReference>
<keyword evidence="2" id="KW-0863">Zinc-finger</keyword>
<dbReference type="InterPro" id="IPR013083">
    <property type="entry name" value="Znf_RING/FYVE/PHD"/>
</dbReference>
<keyword evidence="5" id="KW-1185">Reference proteome</keyword>
<dbReference type="PANTHER" id="PTHR47526">
    <property type="entry name" value="ATP-DEPENDENT DNA HELICASE"/>
    <property type="match status" value="1"/>
</dbReference>
<keyword evidence="3" id="KW-0862">Zinc</keyword>
<dbReference type="PANTHER" id="PTHR47526:SF3">
    <property type="entry name" value="PHD-TYPE DOMAIN-CONTAINING PROTEIN"/>
    <property type="match status" value="1"/>
</dbReference>
<dbReference type="GeneID" id="136087059"/>
<protein>
    <submittedName>
        <fullName evidence="6">Inhibitor of growth protein 4-like</fullName>
    </submittedName>
</protein>
<evidence type="ECO:0000259" key="4">
    <source>
        <dbReference type="SMART" id="SM00249"/>
    </source>
</evidence>
<evidence type="ECO:0000256" key="3">
    <source>
        <dbReference type="ARBA" id="ARBA00022833"/>
    </source>
</evidence>
<sequence length="173" mass="20342">MKEKHKNFQLTTSDLRILYNKPYLGASPDSIVSCSCHTVGLLEIKCPFNYRNDLVNWETDKNFSIDSFENMKKNLKYKAQVQVRVTRDLKFNDEMMPLLWKLFIECLPPEVVTYKNDVCLDNEQKYYCIYKRPCFEPMIACDKPGCKVEWFHYSCVKSTQAPVGSWICNSCMK</sequence>
<proteinExistence type="predicted"/>
<dbReference type="SUPFAM" id="SSF52980">
    <property type="entry name" value="Restriction endonuclease-like"/>
    <property type="match status" value="1"/>
</dbReference>
<evidence type="ECO:0000256" key="1">
    <source>
        <dbReference type="ARBA" id="ARBA00022723"/>
    </source>
</evidence>
<dbReference type="InterPro" id="IPR011335">
    <property type="entry name" value="Restrct_endonuc-II-like"/>
</dbReference>
<evidence type="ECO:0000313" key="6">
    <source>
        <dbReference type="RefSeq" id="XP_065665637.1"/>
    </source>
</evidence>
<dbReference type="RefSeq" id="XP_065665637.1">
    <property type="nucleotide sequence ID" value="XM_065809565.1"/>
</dbReference>
<accession>A0ABM4CUM3</accession>
<dbReference type="InterPro" id="IPR001965">
    <property type="entry name" value="Znf_PHD"/>
</dbReference>
<evidence type="ECO:0000256" key="2">
    <source>
        <dbReference type="ARBA" id="ARBA00022771"/>
    </source>
</evidence>
<dbReference type="InterPro" id="IPR011604">
    <property type="entry name" value="PDDEXK-like_dom_sf"/>
</dbReference>
<name>A0ABM4CUM3_HYDVU</name>
<dbReference type="InterPro" id="IPR019080">
    <property type="entry name" value="YqaJ_viral_recombinase"/>
</dbReference>
<dbReference type="Pfam" id="PF09588">
    <property type="entry name" value="YqaJ"/>
    <property type="match status" value="1"/>
</dbReference>
<evidence type="ECO:0000313" key="5">
    <source>
        <dbReference type="Proteomes" id="UP001652625"/>
    </source>
</evidence>
<dbReference type="Proteomes" id="UP001652625">
    <property type="component" value="Chromosome 11"/>
</dbReference>